<protein>
    <submittedName>
        <fullName evidence="2">Uncharacterized protein</fullName>
    </submittedName>
</protein>
<sequence>MCRDNEEERRRWPAGCEARRMGEKMATRAFTPTSAIRVLAGPRSCSWLLACEGSIVLAWPLFLFSFFSPCILPPLSRTPLLLPLHLLPKGIPHV</sequence>
<dbReference type="Proteomes" id="UP000241546">
    <property type="component" value="Unassembled WGS sequence"/>
</dbReference>
<keyword evidence="3" id="KW-1185">Reference proteome</keyword>
<evidence type="ECO:0000313" key="3">
    <source>
        <dbReference type="Proteomes" id="UP000241546"/>
    </source>
</evidence>
<reference evidence="3" key="1">
    <citation type="submission" date="2016-07" db="EMBL/GenBank/DDBJ databases">
        <title>Multiple horizontal gene transfer events from other fungi enriched the ability of initially mycotrophic Trichoderma (Ascomycota) to feed on dead plant biomass.</title>
        <authorList>
            <consortium name="DOE Joint Genome Institute"/>
            <person name="Atanasova L."/>
            <person name="Chenthamara K."/>
            <person name="Zhang J."/>
            <person name="Grujic M."/>
            <person name="Henrissat B."/>
            <person name="Kuo A."/>
            <person name="Aerts A."/>
            <person name="Salamov A."/>
            <person name="Lipzen A."/>
            <person name="Labutti K."/>
            <person name="Barry K."/>
            <person name="Miao Y."/>
            <person name="Rahimi M.J."/>
            <person name="Shen Q."/>
            <person name="Grigoriev I.V."/>
            <person name="Kubicek C.P."/>
            <person name="Druzhinina I.S."/>
        </authorList>
    </citation>
    <scope>NUCLEOTIDE SEQUENCE [LARGE SCALE GENOMIC DNA]</scope>
    <source>
        <strain evidence="3">TUCIM 6016</strain>
    </source>
</reference>
<organism evidence="2 3">
    <name type="scientific">Trichoderma citrinoviride</name>
    <dbReference type="NCBI Taxonomy" id="58853"/>
    <lineage>
        <taxon>Eukaryota</taxon>
        <taxon>Fungi</taxon>
        <taxon>Dikarya</taxon>
        <taxon>Ascomycota</taxon>
        <taxon>Pezizomycotina</taxon>
        <taxon>Sordariomycetes</taxon>
        <taxon>Hypocreomycetidae</taxon>
        <taxon>Hypocreales</taxon>
        <taxon>Hypocreaceae</taxon>
        <taxon>Trichoderma</taxon>
    </lineage>
</organism>
<dbReference type="AlphaFoldDB" id="A0A2T4AWP6"/>
<feature type="transmembrane region" description="Helical" evidence="1">
    <location>
        <begin position="47"/>
        <end position="67"/>
    </location>
</feature>
<keyword evidence="1" id="KW-1133">Transmembrane helix</keyword>
<dbReference type="GeneID" id="36602785"/>
<name>A0A2T4AWP6_9HYPO</name>
<dbReference type="RefSeq" id="XP_024744800.1">
    <property type="nucleotide sequence ID" value="XM_024894667.1"/>
</dbReference>
<keyword evidence="1" id="KW-0812">Transmembrane</keyword>
<dbReference type="EMBL" id="KZ680485">
    <property type="protein sequence ID" value="PTB61480.1"/>
    <property type="molecule type" value="Genomic_DNA"/>
</dbReference>
<evidence type="ECO:0000313" key="2">
    <source>
        <dbReference type="EMBL" id="PTB61480.1"/>
    </source>
</evidence>
<keyword evidence="1" id="KW-0472">Membrane</keyword>
<gene>
    <name evidence="2" type="ORF">BBK36DRAFT_1164633</name>
</gene>
<accession>A0A2T4AWP6</accession>
<proteinExistence type="predicted"/>
<evidence type="ECO:0000256" key="1">
    <source>
        <dbReference type="SAM" id="Phobius"/>
    </source>
</evidence>
<feature type="non-terminal residue" evidence="2">
    <location>
        <position position="94"/>
    </location>
</feature>